<reference evidence="2 3" key="1">
    <citation type="submission" date="2020-10" db="EMBL/GenBank/DDBJ databases">
        <title>Identification of Nocardia species via Next-generation sequencing and recognition of intraspecies genetic diversity.</title>
        <authorList>
            <person name="Li P."/>
            <person name="Li P."/>
            <person name="Lu B."/>
        </authorList>
    </citation>
    <scope>NUCLEOTIDE SEQUENCE [LARGE SCALE GENOMIC DNA]</scope>
    <source>
        <strain evidence="2 3">N-11</strain>
    </source>
</reference>
<keyword evidence="3" id="KW-1185">Reference proteome</keyword>
<proteinExistence type="predicted"/>
<feature type="chain" id="PRO_5045365506" description="Lipoprotein" evidence="1">
    <location>
        <begin position="27"/>
        <end position="152"/>
    </location>
</feature>
<sequence length="152" mass="15867">MTHQLNRPFGRLALFVGALAAGSALTACSSDDGDPGASTPEPATVSITMPGRTTAQVPNTDQITTEDAQQLCDMMRADIGTWRGQGATVAKVTFNGTVHNWAARNGGLNDVVVTDRGRIDAITTQNCPDVRQQAVEALDVPDLASALAGFGR</sequence>
<evidence type="ECO:0008006" key="4">
    <source>
        <dbReference type="Google" id="ProtNLM"/>
    </source>
</evidence>
<feature type="signal peptide" evidence="1">
    <location>
        <begin position="1"/>
        <end position="26"/>
    </location>
</feature>
<keyword evidence="1" id="KW-0732">Signal</keyword>
<accession>A0ABS0CBI7</accession>
<dbReference type="PROSITE" id="PS51257">
    <property type="entry name" value="PROKAR_LIPOPROTEIN"/>
    <property type="match status" value="1"/>
</dbReference>
<organism evidence="2 3">
    <name type="scientific">Nocardia abscessus</name>
    <dbReference type="NCBI Taxonomy" id="120957"/>
    <lineage>
        <taxon>Bacteria</taxon>
        <taxon>Bacillati</taxon>
        <taxon>Actinomycetota</taxon>
        <taxon>Actinomycetes</taxon>
        <taxon>Mycobacteriales</taxon>
        <taxon>Nocardiaceae</taxon>
        <taxon>Nocardia</taxon>
    </lineage>
</organism>
<evidence type="ECO:0000313" key="2">
    <source>
        <dbReference type="EMBL" id="MBF6226004.1"/>
    </source>
</evidence>
<protein>
    <recommendedName>
        <fullName evidence="4">Lipoprotein</fullName>
    </recommendedName>
</protein>
<name>A0ABS0CBI7_9NOCA</name>
<dbReference type="Proteomes" id="UP000807309">
    <property type="component" value="Unassembled WGS sequence"/>
</dbReference>
<dbReference type="EMBL" id="JADLRE010000008">
    <property type="protein sequence ID" value="MBF6226004.1"/>
    <property type="molecule type" value="Genomic_DNA"/>
</dbReference>
<evidence type="ECO:0000313" key="3">
    <source>
        <dbReference type="Proteomes" id="UP000807309"/>
    </source>
</evidence>
<gene>
    <name evidence="2" type="ORF">IU470_12945</name>
</gene>
<dbReference type="RefSeq" id="WP_195033169.1">
    <property type="nucleotide sequence ID" value="NZ_JADLRE010000008.1"/>
</dbReference>
<comment type="caution">
    <text evidence="2">The sequence shown here is derived from an EMBL/GenBank/DDBJ whole genome shotgun (WGS) entry which is preliminary data.</text>
</comment>
<evidence type="ECO:0000256" key="1">
    <source>
        <dbReference type="SAM" id="SignalP"/>
    </source>
</evidence>